<proteinExistence type="predicted"/>
<keyword evidence="2" id="KW-1185">Reference proteome</keyword>
<sequence>MKSGAPGSRCSLSTDPLINCQQSRASALKATAGTLRQKGPERTEQKVTIARNIIFPKQQCFEVRNNESTKAWRTATPCLLHSFRNDAVRLLLAMH</sequence>
<comment type="caution">
    <text evidence="1">The sequence shown here is derived from an EMBL/GenBank/DDBJ whole genome shotgun (WGS) entry which is preliminary data.</text>
</comment>
<protein>
    <submittedName>
        <fullName evidence="1">Uncharacterized protein</fullName>
    </submittedName>
</protein>
<organism evidence="1 2">
    <name type="scientific">Pleurodeles waltl</name>
    <name type="common">Iberian ribbed newt</name>
    <dbReference type="NCBI Taxonomy" id="8319"/>
    <lineage>
        <taxon>Eukaryota</taxon>
        <taxon>Metazoa</taxon>
        <taxon>Chordata</taxon>
        <taxon>Craniata</taxon>
        <taxon>Vertebrata</taxon>
        <taxon>Euteleostomi</taxon>
        <taxon>Amphibia</taxon>
        <taxon>Batrachia</taxon>
        <taxon>Caudata</taxon>
        <taxon>Salamandroidea</taxon>
        <taxon>Salamandridae</taxon>
        <taxon>Pleurodelinae</taxon>
        <taxon>Pleurodeles</taxon>
    </lineage>
</organism>
<dbReference type="AlphaFoldDB" id="A0AAV7RPV5"/>
<accession>A0AAV7RPV5</accession>
<evidence type="ECO:0000313" key="1">
    <source>
        <dbReference type="EMBL" id="KAJ1153998.1"/>
    </source>
</evidence>
<evidence type="ECO:0000313" key="2">
    <source>
        <dbReference type="Proteomes" id="UP001066276"/>
    </source>
</evidence>
<name>A0AAV7RPV5_PLEWA</name>
<dbReference type="EMBL" id="JANPWB010000009">
    <property type="protein sequence ID" value="KAJ1153998.1"/>
    <property type="molecule type" value="Genomic_DNA"/>
</dbReference>
<dbReference type="Proteomes" id="UP001066276">
    <property type="component" value="Chromosome 5"/>
</dbReference>
<reference evidence="1" key="1">
    <citation type="journal article" date="2022" name="bioRxiv">
        <title>Sequencing and chromosome-scale assembly of the giantPleurodeles waltlgenome.</title>
        <authorList>
            <person name="Brown T."/>
            <person name="Elewa A."/>
            <person name="Iarovenko S."/>
            <person name="Subramanian E."/>
            <person name="Araus A.J."/>
            <person name="Petzold A."/>
            <person name="Susuki M."/>
            <person name="Suzuki K.-i.T."/>
            <person name="Hayashi T."/>
            <person name="Toyoda A."/>
            <person name="Oliveira C."/>
            <person name="Osipova E."/>
            <person name="Leigh N.D."/>
            <person name="Simon A."/>
            <person name="Yun M.H."/>
        </authorList>
    </citation>
    <scope>NUCLEOTIDE SEQUENCE</scope>
    <source>
        <strain evidence="1">20211129_DDA</strain>
        <tissue evidence="1">Liver</tissue>
    </source>
</reference>
<gene>
    <name evidence="1" type="ORF">NDU88_006755</name>
</gene>